<comment type="subunit">
    <text evidence="2">Homodimer.</text>
</comment>
<dbReference type="FunFam" id="3.30.70.360:FF:000012">
    <property type="entry name" value="Putative ureidoglycolate hydrolase"/>
    <property type="match status" value="1"/>
</dbReference>
<keyword evidence="3" id="KW-0659">Purine metabolism</keyword>
<evidence type="ECO:0000256" key="4">
    <source>
        <dbReference type="ARBA" id="ARBA00022723"/>
    </source>
</evidence>
<dbReference type="NCBIfam" id="TIGR01879">
    <property type="entry name" value="hydantase"/>
    <property type="match status" value="1"/>
</dbReference>
<protein>
    <submittedName>
        <fullName evidence="8">N-carbamoyl-L-amino acid hydrolase</fullName>
    </submittedName>
</protein>
<dbReference type="SUPFAM" id="SSF53187">
    <property type="entry name" value="Zn-dependent exopeptidases"/>
    <property type="match status" value="1"/>
</dbReference>
<evidence type="ECO:0000256" key="7">
    <source>
        <dbReference type="SAM" id="SignalP"/>
    </source>
</evidence>
<dbReference type="PANTHER" id="PTHR32494:SF19">
    <property type="entry name" value="ALLANTOATE DEIMINASE-RELATED"/>
    <property type="match status" value="1"/>
</dbReference>
<name>A0A5A7RBJ4_STRAF</name>
<dbReference type="GO" id="GO:0046872">
    <property type="term" value="F:metal ion binding"/>
    <property type="evidence" value="ECO:0007669"/>
    <property type="project" value="UniProtKB-KW"/>
</dbReference>
<feature type="chain" id="PRO_5022829107" evidence="7">
    <location>
        <begin position="24"/>
        <end position="495"/>
    </location>
</feature>
<comment type="cofactor">
    <cofactor evidence="1">
        <name>Mn(2+)</name>
        <dbReference type="ChEBI" id="CHEBI:29035"/>
    </cofactor>
</comment>
<dbReference type="AlphaFoldDB" id="A0A5A7RBJ4"/>
<dbReference type="CDD" id="cd03884">
    <property type="entry name" value="M20_bAS"/>
    <property type="match status" value="1"/>
</dbReference>
<organism evidence="8 9">
    <name type="scientific">Striga asiatica</name>
    <name type="common">Asiatic witchweed</name>
    <name type="synonym">Buchnera asiatica</name>
    <dbReference type="NCBI Taxonomy" id="4170"/>
    <lineage>
        <taxon>Eukaryota</taxon>
        <taxon>Viridiplantae</taxon>
        <taxon>Streptophyta</taxon>
        <taxon>Embryophyta</taxon>
        <taxon>Tracheophyta</taxon>
        <taxon>Spermatophyta</taxon>
        <taxon>Magnoliopsida</taxon>
        <taxon>eudicotyledons</taxon>
        <taxon>Gunneridae</taxon>
        <taxon>Pentapetalae</taxon>
        <taxon>asterids</taxon>
        <taxon>lamiids</taxon>
        <taxon>Lamiales</taxon>
        <taxon>Orobanchaceae</taxon>
        <taxon>Buchnereae</taxon>
        <taxon>Striga</taxon>
    </lineage>
</organism>
<comment type="caution">
    <text evidence="8">The sequence shown here is derived from an EMBL/GenBank/DDBJ whole genome shotgun (WGS) entry which is preliminary data.</text>
</comment>
<evidence type="ECO:0000256" key="6">
    <source>
        <dbReference type="ARBA" id="ARBA00023211"/>
    </source>
</evidence>
<dbReference type="PANTHER" id="PTHR32494">
    <property type="entry name" value="ALLANTOATE DEIMINASE-RELATED"/>
    <property type="match status" value="1"/>
</dbReference>
<accession>A0A5A7RBJ4</accession>
<evidence type="ECO:0000256" key="3">
    <source>
        <dbReference type="ARBA" id="ARBA00022631"/>
    </source>
</evidence>
<reference evidence="9" key="1">
    <citation type="journal article" date="2019" name="Curr. Biol.">
        <title>Genome Sequence of Striga asiatica Provides Insight into the Evolution of Plant Parasitism.</title>
        <authorList>
            <person name="Yoshida S."/>
            <person name="Kim S."/>
            <person name="Wafula E.K."/>
            <person name="Tanskanen J."/>
            <person name="Kim Y.M."/>
            <person name="Honaas L."/>
            <person name="Yang Z."/>
            <person name="Spallek T."/>
            <person name="Conn C.E."/>
            <person name="Ichihashi Y."/>
            <person name="Cheong K."/>
            <person name="Cui S."/>
            <person name="Der J.P."/>
            <person name="Gundlach H."/>
            <person name="Jiao Y."/>
            <person name="Hori C."/>
            <person name="Ishida J.K."/>
            <person name="Kasahara H."/>
            <person name="Kiba T."/>
            <person name="Kim M.S."/>
            <person name="Koo N."/>
            <person name="Laohavisit A."/>
            <person name="Lee Y.H."/>
            <person name="Lumba S."/>
            <person name="McCourt P."/>
            <person name="Mortimer J.C."/>
            <person name="Mutuku J.M."/>
            <person name="Nomura T."/>
            <person name="Sasaki-Sekimoto Y."/>
            <person name="Seto Y."/>
            <person name="Wang Y."/>
            <person name="Wakatake T."/>
            <person name="Sakakibara H."/>
            <person name="Demura T."/>
            <person name="Yamaguchi S."/>
            <person name="Yoneyama K."/>
            <person name="Manabe R.I."/>
            <person name="Nelson D.C."/>
            <person name="Schulman A.H."/>
            <person name="Timko M.P."/>
            <person name="dePamphilis C.W."/>
            <person name="Choi D."/>
            <person name="Shirasu K."/>
        </authorList>
    </citation>
    <scope>NUCLEOTIDE SEQUENCE [LARGE SCALE GENOMIC DNA]</scope>
    <source>
        <strain evidence="9">cv. UVA1</strain>
    </source>
</reference>
<feature type="signal peptide" evidence="7">
    <location>
        <begin position="1"/>
        <end position="23"/>
    </location>
</feature>
<sequence>MARRVSTLILSLCFSFCFGAISSQKEEYDPTTETMESFSGYQIHEPPLEGYFSSLAVDIESLQREIDELSTFSDTPAPSVTRILYSEKDVLARRYIKNLMGLSGLAVREDAVGNIFGRWIGSEPNLAPVSTGSHIDAIPYSGKYDGVVGVLGAIEAINVLKRSVENVFFLSQITYLIQTASFKLKVNRSGFKPKRSMEVIMFTSEEPTRFGISCLGSRLLAGSEELAGLLKKTVDGQNVSFSDAAKLAGYTYNKDLSSVFLEKGSYSAFVELHIEQGPILEEEGISIGVVTAIAAPASIKVDFEGNGGHAGAVLMPKRNDAGLAAAELALAVEKHVLESGSIDTVGTVGILELHPGAINSIPSKSHLEIDTRDIDEKRRNLVIEKTHQSALSICKSRNVKLSEFKIVNQDPPALSEDLITKATESACQELKLSYKKMISRAYHDSLFMARISPMGMIFIPCYKGYSHKPEEFAAPQDLANGVKVLALTLAKLSLS</sequence>
<dbReference type="InterPro" id="IPR002933">
    <property type="entry name" value="Peptidase_M20"/>
</dbReference>
<keyword evidence="6" id="KW-0464">Manganese</keyword>
<evidence type="ECO:0000256" key="5">
    <source>
        <dbReference type="ARBA" id="ARBA00022801"/>
    </source>
</evidence>
<dbReference type="Pfam" id="PF01546">
    <property type="entry name" value="Peptidase_M20"/>
    <property type="match status" value="1"/>
</dbReference>
<proteinExistence type="predicted"/>
<dbReference type="GO" id="GO:0006144">
    <property type="term" value="P:purine nucleobase metabolic process"/>
    <property type="evidence" value="ECO:0007669"/>
    <property type="project" value="UniProtKB-KW"/>
</dbReference>
<evidence type="ECO:0000313" key="9">
    <source>
        <dbReference type="Proteomes" id="UP000325081"/>
    </source>
</evidence>
<keyword evidence="7" id="KW-0732">Signal</keyword>
<evidence type="ECO:0000256" key="2">
    <source>
        <dbReference type="ARBA" id="ARBA00011738"/>
    </source>
</evidence>
<dbReference type="Proteomes" id="UP000325081">
    <property type="component" value="Unassembled WGS sequence"/>
</dbReference>
<dbReference type="EMBL" id="BKCP01011514">
    <property type="protein sequence ID" value="GER54788.1"/>
    <property type="molecule type" value="Genomic_DNA"/>
</dbReference>
<keyword evidence="4" id="KW-0479">Metal-binding</keyword>
<dbReference type="SUPFAM" id="SSF55031">
    <property type="entry name" value="Bacterial exopeptidase dimerisation domain"/>
    <property type="match status" value="1"/>
</dbReference>
<dbReference type="Gene3D" id="3.30.70.360">
    <property type="match status" value="1"/>
</dbReference>
<keyword evidence="5 8" id="KW-0378">Hydrolase</keyword>
<evidence type="ECO:0000313" key="8">
    <source>
        <dbReference type="EMBL" id="GER54788.1"/>
    </source>
</evidence>
<dbReference type="InterPro" id="IPR010158">
    <property type="entry name" value="Amidase_Cbmase"/>
</dbReference>
<dbReference type="OrthoDB" id="4676at2759"/>
<keyword evidence="9" id="KW-1185">Reference proteome</keyword>
<gene>
    <name evidence="8" type="ORF">STAS_32399</name>
</gene>
<dbReference type="GO" id="GO:0016813">
    <property type="term" value="F:hydrolase activity, acting on carbon-nitrogen (but not peptide) bonds, in linear amidines"/>
    <property type="evidence" value="ECO:0007669"/>
    <property type="project" value="InterPro"/>
</dbReference>
<dbReference type="InterPro" id="IPR036264">
    <property type="entry name" value="Bact_exopeptidase_dim_dom"/>
</dbReference>
<dbReference type="Gene3D" id="3.40.630.10">
    <property type="entry name" value="Zn peptidases"/>
    <property type="match status" value="2"/>
</dbReference>
<evidence type="ECO:0000256" key="1">
    <source>
        <dbReference type="ARBA" id="ARBA00001936"/>
    </source>
</evidence>